<dbReference type="InterPro" id="IPR037175">
    <property type="entry name" value="KFase_sf"/>
</dbReference>
<organism evidence="1 2">
    <name type="scientific">Segniliparus rugosus (strain ATCC BAA-974 / DSM 45345 / CCUG 50838 / CIP 108380 / JCM 13579 / CDC 945)</name>
    <dbReference type="NCBI Taxonomy" id="679197"/>
    <lineage>
        <taxon>Bacteria</taxon>
        <taxon>Bacillati</taxon>
        <taxon>Actinomycetota</taxon>
        <taxon>Actinomycetes</taxon>
        <taxon>Mycobacteriales</taxon>
        <taxon>Segniliparaceae</taxon>
        <taxon>Segniliparus</taxon>
    </lineage>
</organism>
<gene>
    <name evidence="1" type="ORF">HMPREF9336_00790</name>
</gene>
<dbReference type="GO" id="GO:0019441">
    <property type="term" value="P:L-tryptophan catabolic process to kynurenine"/>
    <property type="evidence" value="ECO:0007669"/>
    <property type="project" value="InterPro"/>
</dbReference>
<dbReference type="OrthoDB" id="7067800at2"/>
<dbReference type="EMBL" id="ACZI02000003">
    <property type="protein sequence ID" value="EFV14340.1"/>
    <property type="molecule type" value="Genomic_DNA"/>
</dbReference>
<accession>E5XMS0</accession>
<name>E5XMS0_SEGRC</name>
<dbReference type="Pfam" id="PF04199">
    <property type="entry name" value="Cyclase"/>
    <property type="match status" value="1"/>
</dbReference>
<dbReference type="HOGENOM" id="CLU_030671_2_0_11"/>
<dbReference type="Gene3D" id="3.50.30.50">
    <property type="entry name" value="Putative cyclase"/>
    <property type="match status" value="1"/>
</dbReference>
<dbReference type="RefSeq" id="WP_007468033.1">
    <property type="nucleotide sequence ID" value="NZ_KI391954.1"/>
</dbReference>
<dbReference type="STRING" id="679197.HMPREF9336_00790"/>
<sequence>MLNEFLGVDGVEVISLSHRFAEGEVRHYPGDPEYRSEPVAALERDGYVLNYVSVGEHTGTHWGAPSHFNEGEAAAHELNPEDFFLPGVLIDVQRQAEQDDDYAVSVSDLEAWEAAHGPFPAECAVLLNTGWHKRWPTTRYDNLDANGIPRHPGFAPDAARWLIDHGALGRRGALGTDAFSPDIGSDDTFAVSKALYQEHRVSLEVLANLDQLPPRGFWLAVGGFVSIDGAGSPATIYALLPKT</sequence>
<dbReference type="InterPro" id="IPR007325">
    <property type="entry name" value="KFase/CYL"/>
</dbReference>
<dbReference type="PANTHER" id="PTHR31118">
    <property type="entry name" value="CYCLASE-LIKE PROTEIN 2"/>
    <property type="match status" value="1"/>
</dbReference>
<dbReference type="SUPFAM" id="SSF102198">
    <property type="entry name" value="Putative cyclase"/>
    <property type="match status" value="1"/>
</dbReference>
<comment type="caution">
    <text evidence="1">The sequence shown here is derived from an EMBL/GenBank/DDBJ whole genome shotgun (WGS) entry which is preliminary data.</text>
</comment>
<dbReference type="GO" id="GO:0004061">
    <property type="term" value="F:arylformamidase activity"/>
    <property type="evidence" value="ECO:0007669"/>
    <property type="project" value="InterPro"/>
</dbReference>
<evidence type="ECO:0000313" key="1">
    <source>
        <dbReference type="EMBL" id="EFV14340.1"/>
    </source>
</evidence>
<dbReference type="eggNOG" id="COG1878">
    <property type="taxonomic scope" value="Bacteria"/>
</dbReference>
<evidence type="ECO:0008006" key="3">
    <source>
        <dbReference type="Google" id="ProtNLM"/>
    </source>
</evidence>
<dbReference type="AlphaFoldDB" id="E5XMS0"/>
<dbReference type="Proteomes" id="UP000004816">
    <property type="component" value="Unassembled WGS sequence"/>
</dbReference>
<evidence type="ECO:0000313" key="2">
    <source>
        <dbReference type="Proteomes" id="UP000004816"/>
    </source>
</evidence>
<proteinExistence type="predicted"/>
<keyword evidence="2" id="KW-1185">Reference proteome</keyword>
<protein>
    <recommendedName>
        <fullName evidence="3">Cyclase family protein</fullName>
    </recommendedName>
</protein>
<reference evidence="1 2" key="1">
    <citation type="journal article" date="2011" name="Stand. Genomic Sci.">
        <title>High quality draft genome sequence of Segniliparus rugosus CDC 945(T)= (ATCC BAA-974(T)).</title>
        <authorList>
            <person name="Earl A.M."/>
            <person name="Desjardins C.A."/>
            <person name="Fitzgerald M.G."/>
            <person name="Arachchi H.M."/>
            <person name="Zeng Q."/>
            <person name="Mehta T."/>
            <person name="Griggs A."/>
            <person name="Birren B.W."/>
            <person name="Toney N.C."/>
            <person name="Carr J."/>
            <person name="Posey J."/>
            <person name="Butler W.R."/>
        </authorList>
    </citation>
    <scope>NUCLEOTIDE SEQUENCE [LARGE SCALE GENOMIC DNA]</scope>
    <source>
        <strain evidence="2">ATCC BAA-974 / DSM 45345 / CCUG 50838 / CIP 108380 / JCM 13579 / CDC 945</strain>
    </source>
</reference>
<dbReference type="PANTHER" id="PTHR31118:SF12">
    <property type="entry name" value="CYCLASE-LIKE PROTEIN 2"/>
    <property type="match status" value="1"/>
</dbReference>